<dbReference type="AlphaFoldDB" id="A0A1P8JZ14"/>
<dbReference type="RefSeq" id="WP_076201029.1">
    <property type="nucleotide sequence ID" value="NZ_CP019236.1"/>
</dbReference>
<evidence type="ECO:0000313" key="2">
    <source>
        <dbReference type="Proteomes" id="UP000186609"/>
    </source>
</evidence>
<proteinExistence type="predicted"/>
<sequence length="65" mass="7423">MFIEVLTPDEIKREAQTAVVSHDNVNDACRFPFDSEAGRIFREEFLWIRSVLNAKATADAEKAPR</sequence>
<keyword evidence="2" id="KW-1185">Reference proteome</keyword>
<dbReference type="EMBL" id="CP019236">
    <property type="protein sequence ID" value="APW38993.1"/>
    <property type="molecule type" value="Genomic_DNA"/>
</dbReference>
<name>A0A1P8JZ14_9BURK</name>
<reference evidence="1 2" key="1">
    <citation type="submission" date="2017-01" db="EMBL/GenBank/DDBJ databases">
        <authorList>
            <person name="Mah S.A."/>
            <person name="Swanson W.J."/>
            <person name="Moy G.W."/>
            <person name="Vacquier V.D."/>
        </authorList>
    </citation>
    <scope>NUCLEOTIDE SEQUENCE [LARGE SCALE GENOMIC DNA]</scope>
    <source>
        <strain evidence="1 2">DCY110</strain>
    </source>
</reference>
<accession>A0A1P8JZ14</accession>
<dbReference type="OrthoDB" id="9979631at2"/>
<evidence type="ECO:0000313" key="1">
    <source>
        <dbReference type="EMBL" id="APW38993.1"/>
    </source>
</evidence>
<dbReference type="KEGG" id="rhy:RD110_18745"/>
<dbReference type="Proteomes" id="UP000186609">
    <property type="component" value="Chromosome"/>
</dbReference>
<organism evidence="1 2">
    <name type="scientific">Rhodoferax koreensis</name>
    <dbReference type="NCBI Taxonomy" id="1842727"/>
    <lineage>
        <taxon>Bacteria</taxon>
        <taxon>Pseudomonadati</taxon>
        <taxon>Pseudomonadota</taxon>
        <taxon>Betaproteobacteria</taxon>
        <taxon>Burkholderiales</taxon>
        <taxon>Comamonadaceae</taxon>
        <taxon>Rhodoferax</taxon>
    </lineage>
</organism>
<dbReference type="STRING" id="1842727.RD110_18745"/>
<gene>
    <name evidence="1" type="ORF">RD110_18745</name>
</gene>
<protein>
    <submittedName>
        <fullName evidence="1">Uncharacterized protein</fullName>
    </submittedName>
</protein>